<evidence type="ECO:0000313" key="1">
    <source>
        <dbReference type="EMBL" id="MBA0640503.1"/>
    </source>
</evidence>
<evidence type="ECO:0000313" key="2">
    <source>
        <dbReference type="Proteomes" id="UP000593573"/>
    </source>
</evidence>
<gene>
    <name evidence="1" type="ORF">Goklo_023433</name>
</gene>
<protein>
    <submittedName>
        <fullName evidence="1">Uncharacterized protein</fullName>
    </submittedName>
</protein>
<comment type="caution">
    <text evidence="1">The sequence shown here is derived from an EMBL/GenBank/DDBJ whole genome shotgun (WGS) entry which is preliminary data.</text>
</comment>
<sequence length="121" mass="13372">KGDEGGLVDLGLVAQQYCFNVTRKLIFNRRYLREGKADGGPGFEEEEYIDAIFAFVIHLYSFCISGYLPFLRGLGLEGHEIIMEDATSQDLLYVFVSLTDDSGTPLLSADEIKAQVNVGLS</sequence>
<accession>A0A7J8TQT9</accession>
<feature type="non-terminal residue" evidence="1">
    <location>
        <position position="1"/>
    </location>
</feature>
<dbReference type="OrthoDB" id="1002418at2759"/>
<dbReference type="AlphaFoldDB" id="A0A7J8TQT9"/>
<organism evidence="1 2">
    <name type="scientific">Gossypium klotzschianum</name>
    <dbReference type="NCBI Taxonomy" id="34286"/>
    <lineage>
        <taxon>Eukaryota</taxon>
        <taxon>Viridiplantae</taxon>
        <taxon>Streptophyta</taxon>
        <taxon>Embryophyta</taxon>
        <taxon>Tracheophyta</taxon>
        <taxon>Spermatophyta</taxon>
        <taxon>Magnoliopsida</taxon>
        <taxon>eudicotyledons</taxon>
        <taxon>Gunneridae</taxon>
        <taxon>Pentapetalae</taxon>
        <taxon>rosids</taxon>
        <taxon>malvids</taxon>
        <taxon>Malvales</taxon>
        <taxon>Malvaceae</taxon>
        <taxon>Malvoideae</taxon>
        <taxon>Gossypium</taxon>
    </lineage>
</organism>
<keyword evidence="2" id="KW-1185">Reference proteome</keyword>
<name>A0A7J8TQT9_9ROSI</name>
<dbReference type="Proteomes" id="UP000593573">
    <property type="component" value="Unassembled WGS sequence"/>
</dbReference>
<reference evidence="1 2" key="1">
    <citation type="journal article" date="2019" name="Genome Biol. Evol.">
        <title>Insights into the evolution of the New World diploid cottons (Gossypium, subgenus Houzingenia) based on genome sequencing.</title>
        <authorList>
            <person name="Grover C.E."/>
            <person name="Arick M.A. 2nd"/>
            <person name="Thrash A."/>
            <person name="Conover J.L."/>
            <person name="Sanders W.S."/>
            <person name="Peterson D.G."/>
            <person name="Frelichowski J.E."/>
            <person name="Scheffler J.A."/>
            <person name="Scheffler B.E."/>
            <person name="Wendel J.F."/>
        </authorList>
    </citation>
    <scope>NUCLEOTIDE SEQUENCE [LARGE SCALE GENOMIC DNA]</scope>
    <source>
        <strain evidence="1">57</strain>
        <tissue evidence="1">Leaf</tissue>
    </source>
</reference>
<proteinExistence type="predicted"/>
<dbReference type="EMBL" id="JABFAB010000001">
    <property type="protein sequence ID" value="MBA0640503.1"/>
    <property type="molecule type" value="Genomic_DNA"/>
</dbReference>
<feature type="non-terminal residue" evidence="1">
    <location>
        <position position="121"/>
    </location>
</feature>